<dbReference type="EMBL" id="JAMTCC010000017">
    <property type="protein sequence ID" value="MCT7945973.1"/>
    <property type="molecule type" value="Genomic_DNA"/>
</dbReference>
<dbReference type="SUPFAM" id="SSF55729">
    <property type="entry name" value="Acyl-CoA N-acyltransferases (Nat)"/>
    <property type="match status" value="1"/>
</dbReference>
<evidence type="ECO:0000313" key="2">
    <source>
        <dbReference type="EMBL" id="MCT7945973.1"/>
    </source>
</evidence>
<protein>
    <submittedName>
        <fullName evidence="2">GNAT family N-acetyltransferase</fullName>
    </submittedName>
</protein>
<dbReference type="InterPro" id="IPR016181">
    <property type="entry name" value="Acyl_CoA_acyltransferase"/>
</dbReference>
<dbReference type="Gene3D" id="3.40.630.30">
    <property type="match status" value="1"/>
</dbReference>
<organism evidence="2 3">
    <name type="scientific">Shewanella septentrionalis</name>
    <dbReference type="NCBI Taxonomy" id="2952223"/>
    <lineage>
        <taxon>Bacteria</taxon>
        <taxon>Pseudomonadati</taxon>
        <taxon>Pseudomonadota</taxon>
        <taxon>Gammaproteobacteria</taxon>
        <taxon>Alteromonadales</taxon>
        <taxon>Shewanellaceae</taxon>
        <taxon>Shewanella</taxon>
    </lineage>
</organism>
<gene>
    <name evidence="2" type="ORF">NE536_11475</name>
</gene>
<dbReference type="Proteomes" id="UP001155604">
    <property type="component" value="Unassembled WGS sequence"/>
</dbReference>
<keyword evidence="3" id="KW-1185">Reference proteome</keyword>
<dbReference type="PROSITE" id="PS51186">
    <property type="entry name" value="GNAT"/>
    <property type="match status" value="1"/>
</dbReference>
<evidence type="ECO:0000259" key="1">
    <source>
        <dbReference type="PROSITE" id="PS51186"/>
    </source>
</evidence>
<evidence type="ECO:0000313" key="3">
    <source>
        <dbReference type="Proteomes" id="UP001155604"/>
    </source>
</evidence>
<dbReference type="RefSeq" id="WP_261272764.1">
    <property type="nucleotide sequence ID" value="NZ_JAMTCC010000017.1"/>
</dbReference>
<dbReference type="CDD" id="cd04301">
    <property type="entry name" value="NAT_SF"/>
    <property type="match status" value="1"/>
</dbReference>
<accession>A0A9X2WV09</accession>
<proteinExistence type="predicted"/>
<name>A0A9X2WV09_9GAMM</name>
<comment type="caution">
    <text evidence="2">The sequence shown here is derived from an EMBL/GenBank/DDBJ whole genome shotgun (WGS) entry which is preliminary data.</text>
</comment>
<dbReference type="InterPro" id="IPR052564">
    <property type="entry name" value="N-acetyltrans/Recomb-assoc"/>
</dbReference>
<sequence>MNIRAATLADIPEISELLTQLTQDFIAPTCTEEGAAILVNAMSIEAIGSYFAMGYQYHVAITDSGQLAGVVGMKANSHLYHLFVASHAQGQGVARMLWEHAKTQCLAQGNPGVFTVNSALNAQAVYLGFGFEPLGAERERGGIRDIPMQLTL</sequence>
<reference evidence="2" key="1">
    <citation type="journal article" date="2023" name="Int. J. Syst. Evol. Microbiol.">
        <title>&lt;i&gt;Shewanella septentrionalis&lt;/i&gt; sp. nov. and &lt;i&gt;Shewanella holmiensis&lt;/i&gt; sp. nov., isolated from Baltic Sea water and sediments.</title>
        <authorList>
            <person name="Martin-Rodriguez A.J."/>
            <person name="Thorell K."/>
            <person name="Joffre E."/>
            <person name="Jensie-Markopoulos S."/>
            <person name="Moore E.R.B."/>
            <person name="Sjoling A."/>
        </authorList>
    </citation>
    <scope>NUCLEOTIDE SEQUENCE</scope>
    <source>
        <strain evidence="2">SP1W3</strain>
    </source>
</reference>
<dbReference type="PANTHER" id="PTHR43451">
    <property type="entry name" value="ACETYLTRANSFERASE (GNAT) FAMILY PROTEIN"/>
    <property type="match status" value="1"/>
</dbReference>
<dbReference type="AlphaFoldDB" id="A0A9X2WV09"/>
<feature type="domain" description="N-acetyltransferase" evidence="1">
    <location>
        <begin position="1"/>
        <end position="152"/>
    </location>
</feature>
<dbReference type="InterPro" id="IPR000182">
    <property type="entry name" value="GNAT_dom"/>
</dbReference>
<dbReference type="Pfam" id="PF13673">
    <property type="entry name" value="Acetyltransf_10"/>
    <property type="match status" value="1"/>
</dbReference>
<dbReference type="PANTHER" id="PTHR43451:SF1">
    <property type="entry name" value="ACETYLTRANSFERASE"/>
    <property type="match status" value="1"/>
</dbReference>
<dbReference type="GO" id="GO:0016747">
    <property type="term" value="F:acyltransferase activity, transferring groups other than amino-acyl groups"/>
    <property type="evidence" value="ECO:0007669"/>
    <property type="project" value="InterPro"/>
</dbReference>